<gene>
    <name evidence="2" type="ORF">HGRIS_004345</name>
</gene>
<protein>
    <submittedName>
        <fullName evidence="2">Uncharacterized protein</fullName>
    </submittedName>
</protein>
<sequence>MATKTIQSNPISSPTFFTTISALASAPISTYPPKQHRYRVSGSEGPKTLSSALASADDFANAIKRITGLVSRARTRASVRFRNTYTAPQGRGHRNKQLNKLQASLAVDLVARQCRTQAGIIDDDDPELVDDSDSEDDSSDSEDELVANDELVDILPSKTNPNGLGKRTARSKRRRAKPSAQHLPLLTPLIRRLKLQSSPQKVNFVKRYERKEHVDMDQLLEFFREYIISTGGYPRDYGPHQDADVKVRLSASANAGYLSIGESFRRTSSILAKAHTSARLAAQPLRQSVPWLGLHPPAHCHHQEYQCPIRLRSQLPYPGGPPIHQAQFWSRVLGPSRYYANAIRQDHENEGHFPPSVEQLPE</sequence>
<keyword evidence="3" id="KW-1185">Reference proteome</keyword>
<dbReference type="EMBL" id="JASNQZ010000019">
    <property type="protein sequence ID" value="KAL0945196.1"/>
    <property type="molecule type" value="Genomic_DNA"/>
</dbReference>
<evidence type="ECO:0000256" key="1">
    <source>
        <dbReference type="SAM" id="MobiDB-lite"/>
    </source>
</evidence>
<accession>A0ABR3IPG8</accession>
<evidence type="ECO:0000313" key="2">
    <source>
        <dbReference type="EMBL" id="KAL0945196.1"/>
    </source>
</evidence>
<feature type="compositionally biased region" description="Acidic residues" evidence="1">
    <location>
        <begin position="121"/>
        <end position="143"/>
    </location>
</feature>
<evidence type="ECO:0000313" key="3">
    <source>
        <dbReference type="Proteomes" id="UP001556367"/>
    </source>
</evidence>
<feature type="region of interest" description="Disordered" evidence="1">
    <location>
        <begin position="120"/>
        <end position="143"/>
    </location>
</feature>
<proteinExistence type="predicted"/>
<feature type="compositionally biased region" description="Basic residues" evidence="1">
    <location>
        <begin position="167"/>
        <end position="177"/>
    </location>
</feature>
<reference evidence="3" key="1">
    <citation type="submission" date="2024-06" db="EMBL/GenBank/DDBJ databases">
        <title>Multi-omics analyses provide insights into the biosynthesis of the anticancer antibiotic pleurotin in Hohenbuehelia grisea.</title>
        <authorList>
            <person name="Weaver J.A."/>
            <person name="Alberti F."/>
        </authorList>
    </citation>
    <scope>NUCLEOTIDE SEQUENCE [LARGE SCALE GENOMIC DNA]</scope>
    <source>
        <strain evidence="3">T-177</strain>
    </source>
</reference>
<feature type="region of interest" description="Disordered" evidence="1">
    <location>
        <begin position="156"/>
        <end position="180"/>
    </location>
</feature>
<comment type="caution">
    <text evidence="2">The sequence shown here is derived from an EMBL/GenBank/DDBJ whole genome shotgun (WGS) entry which is preliminary data.</text>
</comment>
<dbReference type="Proteomes" id="UP001556367">
    <property type="component" value="Unassembled WGS sequence"/>
</dbReference>
<name>A0ABR3IPG8_9AGAR</name>
<organism evidence="2 3">
    <name type="scientific">Hohenbuehelia grisea</name>
    <dbReference type="NCBI Taxonomy" id="104357"/>
    <lineage>
        <taxon>Eukaryota</taxon>
        <taxon>Fungi</taxon>
        <taxon>Dikarya</taxon>
        <taxon>Basidiomycota</taxon>
        <taxon>Agaricomycotina</taxon>
        <taxon>Agaricomycetes</taxon>
        <taxon>Agaricomycetidae</taxon>
        <taxon>Agaricales</taxon>
        <taxon>Pleurotineae</taxon>
        <taxon>Pleurotaceae</taxon>
        <taxon>Hohenbuehelia</taxon>
    </lineage>
</organism>